<feature type="transmembrane region" description="Helical" evidence="6">
    <location>
        <begin position="171"/>
        <end position="196"/>
    </location>
</feature>
<evidence type="ECO:0000256" key="6">
    <source>
        <dbReference type="SAM" id="Phobius"/>
    </source>
</evidence>
<keyword evidence="3 6" id="KW-1133">Transmembrane helix</keyword>
<proteinExistence type="predicted"/>
<comment type="subcellular location">
    <subcellularLocation>
        <location evidence="1">Membrane</location>
        <topology evidence="1">Multi-pass membrane protein</topology>
    </subcellularLocation>
</comment>
<gene>
    <name evidence="8" type="ORF">GGI25_001955</name>
</gene>
<feature type="transmembrane region" description="Helical" evidence="6">
    <location>
        <begin position="234"/>
        <end position="253"/>
    </location>
</feature>
<evidence type="ECO:0000256" key="5">
    <source>
        <dbReference type="SAM" id="MobiDB-lite"/>
    </source>
</evidence>
<dbReference type="InterPro" id="IPR036259">
    <property type="entry name" value="MFS_trans_sf"/>
</dbReference>
<protein>
    <recommendedName>
        <fullName evidence="7">Major facilitator superfamily (MFS) profile domain-containing protein</fullName>
    </recommendedName>
</protein>
<comment type="caution">
    <text evidence="8">The sequence shown here is derived from an EMBL/GenBank/DDBJ whole genome shotgun (WGS) entry which is preliminary data.</text>
</comment>
<evidence type="ECO:0000313" key="9">
    <source>
        <dbReference type="Proteomes" id="UP001151518"/>
    </source>
</evidence>
<dbReference type="AlphaFoldDB" id="A0A9W8KXZ8"/>
<dbReference type="InterPro" id="IPR020846">
    <property type="entry name" value="MFS_dom"/>
</dbReference>
<feature type="transmembrane region" description="Helical" evidence="6">
    <location>
        <begin position="115"/>
        <end position="133"/>
    </location>
</feature>
<dbReference type="EMBL" id="JANBTW010000016">
    <property type="protein sequence ID" value="KAJ2678966.1"/>
    <property type="molecule type" value="Genomic_DNA"/>
</dbReference>
<feature type="transmembrane region" description="Helical" evidence="6">
    <location>
        <begin position="546"/>
        <end position="565"/>
    </location>
</feature>
<dbReference type="SUPFAM" id="SSF103473">
    <property type="entry name" value="MFS general substrate transporter"/>
    <property type="match status" value="1"/>
</dbReference>
<feature type="transmembrane region" description="Helical" evidence="6">
    <location>
        <begin position="403"/>
        <end position="425"/>
    </location>
</feature>
<feature type="compositionally biased region" description="Low complexity" evidence="5">
    <location>
        <begin position="26"/>
        <end position="35"/>
    </location>
</feature>
<dbReference type="Pfam" id="PF07690">
    <property type="entry name" value="MFS_1"/>
    <property type="match status" value="1"/>
</dbReference>
<dbReference type="Gene3D" id="1.20.1250.20">
    <property type="entry name" value="MFS general substrate transporter like domains"/>
    <property type="match status" value="1"/>
</dbReference>
<organism evidence="8 9">
    <name type="scientific">Coemansia spiralis</name>
    <dbReference type="NCBI Taxonomy" id="417178"/>
    <lineage>
        <taxon>Eukaryota</taxon>
        <taxon>Fungi</taxon>
        <taxon>Fungi incertae sedis</taxon>
        <taxon>Zoopagomycota</taxon>
        <taxon>Kickxellomycotina</taxon>
        <taxon>Kickxellomycetes</taxon>
        <taxon>Kickxellales</taxon>
        <taxon>Kickxellaceae</taxon>
        <taxon>Coemansia</taxon>
    </lineage>
</organism>
<sequence>MFFASLKKLPFVSTSTTAPRQNNVDNSANSSGSASIRSIEELPEAKVHIDGAASSKEPGDSNELQQDERAAVFKGKTMVGTMIALGLSMFLASLDITIVGTMLPKIVEKFNALTLTGWITSAYILSTTALQPIYGKMCQIYGHQYVLLATHGFFLVGSVICGASKSANMLIAGRVIAGVGGSGLTSLCFVVLGDFLPTTKRPLYFTIFEALWAVSAVSGALLGGLFADKTGFEWGFYINPCIQGVVIVLVIILMRLPRPQGSAIEKLKRIDFIGILTIITSIVLLQLGLVWGGQEYPWKSAAVIITLVLGFVFLFAFVAVEWKLAVEPIMPMRLFKSRNASLAFIGQLPFGIVFFLVLFYYPLYLSVIWNVSAISTGLYLISCVLSTTLTCIATCIVIAKTGIYLQLLWCGQAINATGIGLLALLGTSPSSGMIIGIPIIYGVGIGLSMQPMLCCVQNAVKQKDVATTTSLFMTIRMMGGALGLVIAQSIIQNQMSPRLDNLVVKYPDQAATIKGMIRNQSVIWESGVSVDLRNALIEAYVQSLNTMYYVFTAFAGLSFVLSLLLKDAPLHKDFNDSDDE</sequence>
<evidence type="ECO:0000256" key="3">
    <source>
        <dbReference type="ARBA" id="ARBA00022989"/>
    </source>
</evidence>
<keyword evidence="2 6" id="KW-0812">Transmembrane</keyword>
<feature type="transmembrane region" description="Helical" evidence="6">
    <location>
        <begin position="145"/>
        <end position="165"/>
    </location>
</feature>
<dbReference type="Proteomes" id="UP001151518">
    <property type="component" value="Unassembled WGS sequence"/>
</dbReference>
<evidence type="ECO:0000256" key="2">
    <source>
        <dbReference type="ARBA" id="ARBA00022692"/>
    </source>
</evidence>
<feature type="transmembrane region" description="Helical" evidence="6">
    <location>
        <begin position="341"/>
        <end position="361"/>
    </location>
</feature>
<evidence type="ECO:0000259" key="7">
    <source>
        <dbReference type="PROSITE" id="PS50850"/>
    </source>
</evidence>
<feature type="transmembrane region" description="Helical" evidence="6">
    <location>
        <begin position="79"/>
        <end position="103"/>
    </location>
</feature>
<name>A0A9W8KXZ8_9FUNG</name>
<dbReference type="GO" id="GO:0005886">
    <property type="term" value="C:plasma membrane"/>
    <property type="evidence" value="ECO:0007669"/>
    <property type="project" value="TreeGrafter"/>
</dbReference>
<dbReference type="GO" id="GO:0022857">
    <property type="term" value="F:transmembrane transporter activity"/>
    <property type="evidence" value="ECO:0007669"/>
    <property type="project" value="InterPro"/>
</dbReference>
<feature type="transmembrane region" description="Helical" evidence="6">
    <location>
        <begin position="431"/>
        <end position="449"/>
    </location>
</feature>
<evidence type="ECO:0000313" key="8">
    <source>
        <dbReference type="EMBL" id="KAJ2678966.1"/>
    </source>
</evidence>
<feature type="transmembrane region" description="Helical" evidence="6">
    <location>
        <begin position="367"/>
        <end position="396"/>
    </location>
</feature>
<dbReference type="PROSITE" id="PS50850">
    <property type="entry name" value="MFS"/>
    <property type="match status" value="1"/>
</dbReference>
<dbReference type="PANTHER" id="PTHR23501">
    <property type="entry name" value="MAJOR FACILITATOR SUPERFAMILY"/>
    <property type="match status" value="1"/>
</dbReference>
<dbReference type="OrthoDB" id="10021397at2759"/>
<dbReference type="InterPro" id="IPR011701">
    <property type="entry name" value="MFS"/>
</dbReference>
<feature type="transmembrane region" description="Helical" evidence="6">
    <location>
        <begin position="298"/>
        <end position="320"/>
    </location>
</feature>
<feature type="transmembrane region" description="Helical" evidence="6">
    <location>
        <begin position="203"/>
        <end position="222"/>
    </location>
</feature>
<reference evidence="8" key="1">
    <citation type="submission" date="2022-07" db="EMBL/GenBank/DDBJ databases">
        <title>Phylogenomic reconstructions and comparative analyses of Kickxellomycotina fungi.</title>
        <authorList>
            <person name="Reynolds N.K."/>
            <person name="Stajich J.E."/>
            <person name="Barry K."/>
            <person name="Grigoriev I.V."/>
            <person name="Crous P."/>
            <person name="Smith M.E."/>
        </authorList>
    </citation>
    <scope>NUCLEOTIDE SEQUENCE</scope>
    <source>
        <strain evidence="8">NRRL 3115</strain>
    </source>
</reference>
<evidence type="ECO:0000256" key="1">
    <source>
        <dbReference type="ARBA" id="ARBA00004141"/>
    </source>
</evidence>
<evidence type="ECO:0000256" key="4">
    <source>
        <dbReference type="ARBA" id="ARBA00023136"/>
    </source>
</evidence>
<feature type="region of interest" description="Disordered" evidence="5">
    <location>
        <begin position="15"/>
        <end position="35"/>
    </location>
</feature>
<feature type="transmembrane region" description="Helical" evidence="6">
    <location>
        <begin position="273"/>
        <end position="292"/>
    </location>
</feature>
<feature type="domain" description="Major facilitator superfamily (MFS) profile" evidence="7">
    <location>
        <begin position="81"/>
        <end position="570"/>
    </location>
</feature>
<keyword evidence="4 6" id="KW-0472">Membrane</keyword>
<feature type="compositionally biased region" description="Polar residues" evidence="5">
    <location>
        <begin position="15"/>
        <end position="25"/>
    </location>
</feature>
<accession>A0A9W8KXZ8</accession>
<feature type="transmembrane region" description="Helical" evidence="6">
    <location>
        <begin position="470"/>
        <end position="491"/>
    </location>
</feature>
<dbReference type="CDD" id="cd17502">
    <property type="entry name" value="MFS_Azr1_MDR_like"/>
    <property type="match status" value="1"/>
</dbReference>
<dbReference type="PANTHER" id="PTHR23501:SF102">
    <property type="entry name" value="DRUG TRANSPORTER, PUTATIVE (AFU_ORTHOLOGUE AFUA_3G08530)-RELATED"/>
    <property type="match status" value="1"/>
</dbReference>